<dbReference type="KEGG" id="ali:AZOLI_p40184"/>
<reference evidence="2" key="1">
    <citation type="journal article" date="2011" name="PLoS Genet.">
        <title>Azospirillum genomes reveal transition of bacteria from aquatic to terrestrial environments.</title>
        <authorList>
            <person name="Wisniewski-Dye F."/>
            <person name="Borziak K."/>
            <person name="Khalsa-Moyers G."/>
            <person name="Alexandre G."/>
            <person name="Sukharnikov L.O."/>
            <person name="Wuichet K."/>
            <person name="Hurst G.B."/>
            <person name="McDonald W.H."/>
            <person name="Robertson J.S."/>
            <person name="Barbe V."/>
            <person name="Calteau A."/>
            <person name="Rouy Z."/>
            <person name="Mangenot S."/>
            <person name="Prigent-Combaret C."/>
            <person name="Normand P."/>
            <person name="Boyer M."/>
            <person name="Siguier P."/>
            <person name="Dessaux Y."/>
            <person name="Elmerich C."/>
            <person name="Condemine G."/>
            <person name="Krishnen G."/>
            <person name="Kennedy I."/>
            <person name="Paterson A.H."/>
            <person name="Gonzalez V."/>
            <person name="Mavingui P."/>
            <person name="Zhulin I.B."/>
        </authorList>
    </citation>
    <scope>NUCLEOTIDE SEQUENCE [LARGE SCALE GENOMIC DNA]</scope>
    <source>
        <strain evidence="2">4B</strain>
    </source>
</reference>
<name>G7ZFX3_AZOL4</name>
<evidence type="ECO:0000313" key="1">
    <source>
        <dbReference type="EMBL" id="CBS90580.1"/>
    </source>
</evidence>
<geneLocation type="plasmid" evidence="1 2">
    <name>AZO_p4</name>
</geneLocation>
<organism evidence="1 2">
    <name type="scientific">Azospirillum lipoferum (strain 4B)</name>
    <dbReference type="NCBI Taxonomy" id="862719"/>
    <lineage>
        <taxon>Bacteria</taxon>
        <taxon>Pseudomonadati</taxon>
        <taxon>Pseudomonadota</taxon>
        <taxon>Alphaproteobacteria</taxon>
        <taxon>Rhodospirillales</taxon>
        <taxon>Azospirillaceae</taxon>
        <taxon>Azospirillum</taxon>
    </lineage>
</organism>
<sequence length="95" mass="9709">MVGFNLQIYAGGTGNDPTAWVKAVAAESGTGVADASSFIWPIFSCDTTAPPNVTPSQATSDMQGWKSQGASLWATAALPYEGYDLGDYATAIAAG</sequence>
<dbReference type="HOGENOM" id="CLU_2366820_0_0_5"/>
<dbReference type="Proteomes" id="UP000005667">
    <property type="component" value="Plasmid AZO_p4"/>
</dbReference>
<dbReference type="EMBL" id="FQ311872">
    <property type="protein sequence ID" value="CBS90580.1"/>
    <property type="molecule type" value="Genomic_DNA"/>
</dbReference>
<keyword evidence="1" id="KW-0614">Plasmid</keyword>
<accession>G7ZFX3</accession>
<dbReference type="AlphaFoldDB" id="G7ZFX3"/>
<gene>
    <name evidence="1" type="ordered locus">AZOLI_p40184</name>
</gene>
<proteinExistence type="predicted"/>
<evidence type="ECO:0000313" key="2">
    <source>
        <dbReference type="Proteomes" id="UP000005667"/>
    </source>
</evidence>
<keyword evidence="2" id="KW-1185">Reference proteome</keyword>
<protein>
    <submittedName>
        <fullName evidence="1">Uncharacterized protein</fullName>
    </submittedName>
</protein>